<dbReference type="Proteomes" id="UP001374579">
    <property type="component" value="Unassembled WGS sequence"/>
</dbReference>
<evidence type="ECO:0000313" key="2">
    <source>
        <dbReference type="EMBL" id="KAK7087363.1"/>
    </source>
</evidence>
<feature type="compositionally biased region" description="Basic and acidic residues" evidence="1">
    <location>
        <begin position="26"/>
        <end position="35"/>
    </location>
</feature>
<organism evidence="2 3">
    <name type="scientific">Littorina saxatilis</name>
    <dbReference type="NCBI Taxonomy" id="31220"/>
    <lineage>
        <taxon>Eukaryota</taxon>
        <taxon>Metazoa</taxon>
        <taxon>Spiralia</taxon>
        <taxon>Lophotrochozoa</taxon>
        <taxon>Mollusca</taxon>
        <taxon>Gastropoda</taxon>
        <taxon>Caenogastropoda</taxon>
        <taxon>Littorinimorpha</taxon>
        <taxon>Littorinoidea</taxon>
        <taxon>Littorinidae</taxon>
        <taxon>Littorina</taxon>
    </lineage>
</organism>
<reference evidence="2 3" key="1">
    <citation type="submission" date="2024-02" db="EMBL/GenBank/DDBJ databases">
        <title>Chromosome-scale genome assembly of the rough periwinkle Littorina saxatilis.</title>
        <authorList>
            <person name="De Jode A."/>
            <person name="Faria R."/>
            <person name="Formenti G."/>
            <person name="Sims Y."/>
            <person name="Smith T.P."/>
            <person name="Tracey A."/>
            <person name="Wood J.M.D."/>
            <person name="Zagrodzka Z.B."/>
            <person name="Johannesson K."/>
            <person name="Butlin R.K."/>
            <person name="Leder E.H."/>
        </authorList>
    </citation>
    <scope>NUCLEOTIDE SEQUENCE [LARGE SCALE GENOMIC DNA]</scope>
    <source>
        <strain evidence="2">Snail1</strain>
        <tissue evidence="2">Muscle</tissue>
    </source>
</reference>
<feature type="compositionally biased region" description="Polar residues" evidence="1">
    <location>
        <begin position="1"/>
        <end position="25"/>
    </location>
</feature>
<gene>
    <name evidence="2" type="ORF">V1264_021426</name>
</gene>
<keyword evidence="3" id="KW-1185">Reference proteome</keyword>
<accession>A0AAN9FVG4</accession>
<name>A0AAN9FVG4_9CAEN</name>
<dbReference type="AlphaFoldDB" id="A0AAN9FVG4"/>
<feature type="region of interest" description="Disordered" evidence="1">
    <location>
        <begin position="1"/>
        <end position="38"/>
    </location>
</feature>
<sequence>MIMANNTSVPPQTDNAVAQPANPSDHNMDDFDIHRAGGFSRAPAPSHYPTLSLVMDDKACRALGVCLRPVRPALDSNASGT</sequence>
<dbReference type="EMBL" id="JBAMIC010004070">
    <property type="protein sequence ID" value="KAK7087363.1"/>
    <property type="molecule type" value="Genomic_DNA"/>
</dbReference>
<evidence type="ECO:0000313" key="3">
    <source>
        <dbReference type="Proteomes" id="UP001374579"/>
    </source>
</evidence>
<protein>
    <submittedName>
        <fullName evidence="2">Uncharacterized protein</fullName>
    </submittedName>
</protein>
<proteinExistence type="predicted"/>
<comment type="caution">
    <text evidence="2">The sequence shown here is derived from an EMBL/GenBank/DDBJ whole genome shotgun (WGS) entry which is preliminary data.</text>
</comment>
<evidence type="ECO:0000256" key="1">
    <source>
        <dbReference type="SAM" id="MobiDB-lite"/>
    </source>
</evidence>